<accession>A0A7Z7YK78</accession>
<evidence type="ECO:0000313" key="2">
    <source>
        <dbReference type="Proteomes" id="UP000292187"/>
    </source>
</evidence>
<reference evidence="1 2" key="1">
    <citation type="submission" date="2019-02" db="EMBL/GenBank/DDBJ databases">
        <title>Draft genome sequence of Escherichia albertii strain Mex-12/320a, isolated from an infant with diarrhea, harboring virulence genes associated with diarrheagenic strains of enteropathogenic E. coli.</title>
        <authorList>
            <person name="Maldonado-Puga S."/>
            <person name="Meza-Segura M."/>
            <person name="Zaidi M.B."/>
            <person name="Estrada-Garcia T."/>
        </authorList>
    </citation>
    <scope>NUCLEOTIDE SEQUENCE [LARGE SCALE GENOMIC DNA]</scope>
    <source>
        <strain evidence="1 2">Mex-12/320a</strain>
    </source>
</reference>
<proteinExistence type="predicted"/>
<evidence type="ECO:0000313" key="1">
    <source>
        <dbReference type="EMBL" id="TBR49907.1"/>
    </source>
</evidence>
<sequence length="95" mass="11140">MTSLRWHYPDQVIRVFLTIFCYQLIINKFFSTEELKTSKLTTQLTTHFVEALRTTTNNNKQKGNLLAVLLNRYHFPAIRHEAGGCFFYADLHSSK</sequence>
<protein>
    <submittedName>
        <fullName evidence="1">Uncharacterized protein</fullName>
    </submittedName>
</protein>
<name>A0A7Z7YK78_ESCAL</name>
<dbReference type="RefSeq" id="WP_131109636.1">
    <property type="nucleotide sequence ID" value="NZ_CP099898.1"/>
</dbReference>
<dbReference type="Proteomes" id="UP000292187">
    <property type="component" value="Unassembled WGS sequence"/>
</dbReference>
<gene>
    <name evidence="1" type="ORF">EYS06_17830</name>
</gene>
<organism evidence="1 2">
    <name type="scientific">Escherichia albertii</name>
    <dbReference type="NCBI Taxonomy" id="208962"/>
    <lineage>
        <taxon>Bacteria</taxon>
        <taxon>Pseudomonadati</taxon>
        <taxon>Pseudomonadota</taxon>
        <taxon>Gammaproteobacteria</taxon>
        <taxon>Enterobacterales</taxon>
        <taxon>Enterobacteriaceae</taxon>
        <taxon>Escherichia</taxon>
    </lineage>
</organism>
<dbReference type="AlphaFoldDB" id="A0A7Z7YK78"/>
<comment type="caution">
    <text evidence="1">The sequence shown here is derived from an EMBL/GenBank/DDBJ whole genome shotgun (WGS) entry which is preliminary data.</text>
</comment>
<dbReference type="EMBL" id="SIZV01000025">
    <property type="protein sequence ID" value="TBR49907.1"/>
    <property type="molecule type" value="Genomic_DNA"/>
</dbReference>